<keyword evidence="5" id="KW-0813">Transport</keyword>
<dbReference type="Pfam" id="PF04145">
    <property type="entry name" value="Ctr"/>
    <property type="match status" value="1"/>
</dbReference>
<comment type="similarity">
    <text evidence="5">Belongs to the copper transporter (Ctr) (TC 1.A.56) family. SLC31A subfamily.</text>
</comment>
<evidence type="ECO:0000256" key="1">
    <source>
        <dbReference type="ARBA" id="ARBA00004141"/>
    </source>
</evidence>
<evidence type="ECO:0000256" key="3">
    <source>
        <dbReference type="ARBA" id="ARBA00022989"/>
    </source>
</evidence>
<dbReference type="VEuPathDB" id="FungiDB:H257_08701"/>
<proteinExistence type="inferred from homology"/>
<dbReference type="EMBL" id="QUTH01003454">
    <property type="protein sequence ID" value="RHZ19280.1"/>
    <property type="molecule type" value="Genomic_DNA"/>
</dbReference>
<evidence type="ECO:0000256" key="2">
    <source>
        <dbReference type="ARBA" id="ARBA00022692"/>
    </source>
</evidence>
<accession>A0A418EUK1</accession>
<feature type="transmembrane region" description="Helical" evidence="5">
    <location>
        <begin position="303"/>
        <end position="320"/>
    </location>
</feature>
<keyword evidence="5" id="KW-0187">Copper transport</keyword>
<dbReference type="GO" id="GO:0005375">
    <property type="term" value="F:copper ion transmembrane transporter activity"/>
    <property type="evidence" value="ECO:0007669"/>
    <property type="project" value="UniProtKB-UniRule"/>
</dbReference>
<dbReference type="Proteomes" id="UP000285430">
    <property type="component" value="Unassembled WGS sequence"/>
</dbReference>
<feature type="transmembrane region" description="Helical" evidence="5">
    <location>
        <begin position="200"/>
        <end position="219"/>
    </location>
</feature>
<organism evidence="7 8">
    <name type="scientific">Aphanomyces astaci</name>
    <name type="common">Crayfish plague agent</name>
    <dbReference type="NCBI Taxonomy" id="112090"/>
    <lineage>
        <taxon>Eukaryota</taxon>
        <taxon>Sar</taxon>
        <taxon>Stramenopiles</taxon>
        <taxon>Oomycota</taxon>
        <taxon>Saprolegniomycetes</taxon>
        <taxon>Saprolegniales</taxon>
        <taxon>Verrucalvaceae</taxon>
        <taxon>Aphanomyces</taxon>
    </lineage>
</organism>
<evidence type="ECO:0000256" key="4">
    <source>
        <dbReference type="ARBA" id="ARBA00023136"/>
    </source>
</evidence>
<keyword evidence="5" id="KW-0186">Copper</keyword>
<evidence type="ECO:0000313" key="7">
    <source>
        <dbReference type="EMBL" id="RHZ19280.1"/>
    </source>
</evidence>
<keyword evidence="4 5" id="KW-0472">Membrane</keyword>
<evidence type="ECO:0000256" key="6">
    <source>
        <dbReference type="SAM" id="SignalP"/>
    </source>
</evidence>
<evidence type="ECO:0000256" key="5">
    <source>
        <dbReference type="RuleBase" id="RU367022"/>
    </source>
</evidence>
<dbReference type="PANTHER" id="PTHR12483">
    <property type="entry name" value="SOLUTE CARRIER FAMILY 31 COPPER TRANSPORTERS"/>
    <property type="match status" value="1"/>
</dbReference>
<evidence type="ECO:0000313" key="8">
    <source>
        <dbReference type="Proteomes" id="UP000285430"/>
    </source>
</evidence>
<keyword evidence="3 5" id="KW-1133">Transmembrane helix</keyword>
<comment type="caution">
    <text evidence="7">The sequence shown here is derived from an EMBL/GenBank/DDBJ whole genome shotgun (WGS) entry which is preliminary data.</text>
</comment>
<feature type="signal peptide" evidence="6">
    <location>
        <begin position="1"/>
        <end position="24"/>
    </location>
</feature>
<gene>
    <name evidence="7" type="ORF">DYB37_004084</name>
</gene>
<dbReference type="PANTHER" id="PTHR12483:SF27">
    <property type="entry name" value="COPPER TRANSPORT PROTEIN CTR1"/>
    <property type="match status" value="1"/>
</dbReference>
<keyword evidence="2 5" id="KW-0812">Transmembrane</keyword>
<keyword evidence="6" id="KW-0732">Signal</keyword>
<comment type="subcellular location">
    <subcellularLocation>
        <location evidence="1 5">Membrane</location>
        <topology evidence="1 5">Multi-pass membrane protein</topology>
    </subcellularLocation>
</comment>
<reference evidence="7 8" key="1">
    <citation type="submission" date="2018-08" db="EMBL/GenBank/DDBJ databases">
        <title>Aphanomyces genome sequencing and annotation.</title>
        <authorList>
            <person name="Minardi D."/>
            <person name="Oidtmann B."/>
            <person name="Van Der Giezen M."/>
            <person name="Studholme D.J."/>
        </authorList>
    </citation>
    <scope>NUCLEOTIDE SEQUENCE [LARGE SCALE GENOMIC DNA]</scope>
    <source>
        <strain evidence="7 8">Da</strain>
    </source>
</reference>
<dbReference type="GO" id="GO:0005886">
    <property type="term" value="C:plasma membrane"/>
    <property type="evidence" value="ECO:0007669"/>
    <property type="project" value="TreeGrafter"/>
</dbReference>
<feature type="chain" id="PRO_5019413026" description="Copper transport protein" evidence="6">
    <location>
        <begin position="25"/>
        <end position="338"/>
    </location>
</feature>
<dbReference type="InterPro" id="IPR007274">
    <property type="entry name" value="Cop_transporter"/>
</dbReference>
<keyword evidence="5" id="KW-0406">Ion transport</keyword>
<name>A0A418EUK1_APHAT</name>
<dbReference type="AlphaFoldDB" id="A0A418EUK1"/>
<feature type="transmembrane region" description="Helical" evidence="5">
    <location>
        <begin position="275"/>
        <end position="297"/>
    </location>
</feature>
<sequence length="338" mass="37168">MAAFPLRWLLALFVWTCMFGAVSAEQDLRETRCPLCDMDVIPSLNQTIKGNQAIYACEMAGHLDTLRDPASKILRGAVAVTALDVPYTNAGMACPVCGKTELKYALPWGNRGNQKIFTCSEEHAHLVAANQVCVCVQHLKAYYLWMVSSTYQEAYYEGATPSHSGEFCDHASVMFDGFQSSIGRTCVKLWFQPWVLSSEVSYALGFVGIVLLGIFLEWFGEYREGMEELFIRNYGITDTSNVLADPTYPKTAMTTLIPSTAGGIQTVTTCTLPTWCTVALTCMYMLALVVGYMIMLVAMVYDSGLFVACILGLGIGFYLFKDTEADSMSGNIDPCCST</sequence>
<protein>
    <recommendedName>
        <fullName evidence="5">Copper transport protein</fullName>
    </recommendedName>
</protein>